<feature type="domain" description="Metallo-beta-lactamase" evidence="1">
    <location>
        <begin position="20"/>
        <end position="207"/>
    </location>
</feature>
<evidence type="ECO:0000313" key="2">
    <source>
        <dbReference type="EMBL" id="SHE87310.1"/>
    </source>
</evidence>
<dbReference type="CDD" id="cd07721">
    <property type="entry name" value="yflN-like_MBL-fold"/>
    <property type="match status" value="1"/>
</dbReference>
<dbReference type="Pfam" id="PF00753">
    <property type="entry name" value="Lactamase_B"/>
    <property type="match status" value="1"/>
</dbReference>
<dbReference type="STRING" id="112248.SAMN05444392_10475"/>
<dbReference type="Proteomes" id="UP000184476">
    <property type="component" value="Unassembled WGS sequence"/>
</dbReference>
<dbReference type="EMBL" id="FQVL01000004">
    <property type="protein sequence ID" value="SHE87310.1"/>
    <property type="molecule type" value="Genomic_DNA"/>
</dbReference>
<organism evidence="2 3">
    <name type="scientific">Seinonella peptonophila</name>
    <dbReference type="NCBI Taxonomy" id="112248"/>
    <lineage>
        <taxon>Bacteria</taxon>
        <taxon>Bacillati</taxon>
        <taxon>Bacillota</taxon>
        <taxon>Bacilli</taxon>
        <taxon>Bacillales</taxon>
        <taxon>Thermoactinomycetaceae</taxon>
        <taxon>Seinonella</taxon>
    </lineage>
</organism>
<dbReference type="InterPro" id="IPR001279">
    <property type="entry name" value="Metallo-B-lactamas"/>
</dbReference>
<name>A0A1M4X1I5_9BACL</name>
<keyword evidence="3" id="KW-1185">Reference proteome</keyword>
<dbReference type="InterPro" id="IPR036866">
    <property type="entry name" value="RibonucZ/Hydroxyglut_hydro"/>
</dbReference>
<reference evidence="2 3" key="1">
    <citation type="submission" date="2016-11" db="EMBL/GenBank/DDBJ databases">
        <authorList>
            <person name="Jaros S."/>
            <person name="Januszkiewicz K."/>
            <person name="Wedrychowicz H."/>
        </authorList>
    </citation>
    <scope>NUCLEOTIDE SEQUENCE [LARGE SCALE GENOMIC DNA]</scope>
    <source>
        <strain evidence="2 3">DSM 44666</strain>
    </source>
</reference>
<proteinExistence type="predicted"/>
<dbReference type="SMART" id="SM00849">
    <property type="entry name" value="Lactamase_B"/>
    <property type="match status" value="1"/>
</dbReference>
<accession>A0A1M4X1I5</accession>
<evidence type="ECO:0000313" key="3">
    <source>
        <dbReference type="Proteomes" id="UP000184476"/>
    </source>
</evidence>
<dbReference type="AlphaFoldDB" id="A0A1M4X1I5"/>
<dbReference type="Gene3D" id="3.60.15.10">
    <property type="entry name" value="Ribonuclease Z/Hydroxyacylglutathione hydrolase-like"/>
    <property type="match status" value="1"/>
</dbReference>
<dbReference type="InterPro" id="IPR050855">
    <property type="entry name" value="NDM-1-like"/>
</dbReference>
<sequence>MRLQKIGNVYQFTFLPRLFPVNCYLVEEENELTLIDCALPYSDQSILRTANKLGKPITKIVLTHADDDHVGALDRLKEALPMAKVLISEQEAKWVGLLETDSDKPVRDKAFPCKTKPDQLIVENDVIGSLRVISTPGHTPGSVSFYQEASEMMIVGDAFQTRGGVAVAGDTRWLFPFPGICTVNQELAIESAKKIASLQPSFLATGHGNMLENKGEILAKVITRAENKWLKEYKNVSEKRA</sequence>
<dbReference type="SUPFAM" id="SSF56281">
    <property type="entry name" value="Metallo-hydrolase/oxidoreductase"/>
    <property type="match status" value="1"/>
</dbReference>
<dbReference type="PANTHER" id="PTHR42951:SF9">
    <property type="entry name" value="METAL-DEPENDENT HYDROLASE"/>
    <property type="match status" value="1"/>
</dbReference>
<gene>
    <name evidence="2" type="ORF">SAMN05444392_10475</name>
</gene>
<dbReference type="OrthoDB" id="9802248at2"/>
<evidence type="ECO:0000259" key="1">
    <source>
        <dbReference type="SMART" id="SM00849"/>
    </source>
</evidence>
<dbReference type="RefSeq" id="WP_073154471.1">
    <property type="nucleotide sequence ID" value="NZ_FQVL01000004.1"/>
</dbReference>
<dbReference type="PANTHER" id="PTHR42951">
    <property type="entry name" value="METALLO-BETA-LACTAMASE DOMAIN-CONTAINING"/>
    <property type="match status" value="1"/>
</dbReference>
<protein>
    <submittedName>
        <fullName evidence="2">Glyoxylase, beta-lactamase superfamily II</fullName>
    </submittedName>
</protein>